<dbReference type="InterPro" id="IPR036291">
    <property type="entry name" value="NAD(P)-bd_dom_sf"/>
</dbReference>
<dbReference type="GO" id="GO:0005737">
    <property type="term" value="C:cytoplasm"/>
    <property type="evidence" value="ECO:0007669"/>
    <property type="project" value="UniProtKB-SubCell"/>
</dbReference>
<dbReference type="Pfam" id="PF13561">
    <property type="entry name" value="adh_short_C2"/>
    <property type="match status" value="1"/>
</dbReference>
<accession>A0A914WVQ5</accession>
<dbReference type="PANTHER" id="PTHR44085:SF2">
    <property type="entry name" value="SEPIAPTERIN REDUCTASE"/>
    <property type="match status" value="1"/>
</dbReference>
<name>A0A914WVQ5_9BILA</name>
<dbReference type="InterPro" id="IPR002347">
    <property type="entry name" value="SDR_fam"/>
</dbReference>
<evidence type="ECO:0000313" key="5">
    <source>
        <dbReference type="Proteomes" id="UP000887566"/>
    </source>
</evidence>
<reference evidence="6" key="1">
    <citation type="submission" date="2022-11" db="UniProtKB">
        <authorList>
            <consortium name="WormBaseParasite"/>
        </authorList>
    </citation>
    <scope>IDENTIFICATION</scope>
</reference>
<organism evidence="5 6">
    <name type="scientific">Plectus sambesii</name>
    <dbReference type="NCBI Taxonomy" id="2011161"/>
    <lineage>
        <taxon>Eukaryota</taxon>
        <taxon>Metazoa</taxon>
        <taxon>Ecdysozoa</taxon>
        <taxon>Nematoda</taxon>
        <taxon>Chromadorea</taxon>
        <taxon>Plectida</taxon>
        <taxon>Plectina</taxon>
        <taxon>Plectoidea</taxon>
        <taxon>Plectidae</taxon>
        <taxon>Plectus</taxon>
    </lineage>
</organism>
<dbReference type="Proteomes" id="UP000887566">
    <property type="component" value="Unplaced"/>
</dbReference>
<keyword evidence="5" id="KW-1185">Reference proteome</keyword>
<sequence>MVEWDLSKPNVEVFRADLAQVTDTSINYAGTPIKLKSSKYEQAILVHNAAVLGNMSHKVSQFGNHLDIVQESLNINLLSLLAVNTAFFDVFKGIQKKRIVNMTAPSASNANPSFGYTSIAKSAKQIALNILAKEESGVKVLHFDPVCVDTEALREVRDHSHDESIRTKFHGLYDQNVLLTGEQVATALVNILSEDKYESGAVIKATEALHSNHH</sequence>
<dbReference type="GO" id="GO:0004757">
    <property type="term" value="F:sepiapterin reductase (NADP+) activity"/>
    <property type="evidence" value="ECO:0007669"/>
    <property type="project" value="TreeGrafter"/>
</dbReference>
<evidence type="ECO:0000256" key="2">
    <source>
        <dbReference type="ARBA" id="ARBA00022490"/>
    </source>
</evidence>
<dbReference type="AlphaFoldDB" id="A0A914WVQ5"/>
<dbReference type="WBParaSite" id="PSAMB.scaffold5018size12869.g25751.t1">
    <property type="protein sequence ID" value="PSAMB.scaffold5018size12869.g25751.t1"/>
    <property type="gene ID" value="PSAMB.scaffold5018size12869.g25751"/>
</dbReference>
<dbReference type="SUPFAM" id="SSF51735">
    <property type="entry name" value="NAD(P)-binding Rossmann-fold domains"/>
    <property type="match status" value="1"/>
</dbReference>
<evidence type="ECO:0000256" key="4">
    <source>
        <dbReference type="ARBA" id="ARBA00023002"/>
    </source>
</evidence>
<evidence type="ECO:0000256" key="3">
    <source>
        <dbReference type="ARBA" id="ARBA00022857"/>
    </source>
</evidence>
<dbReference type="Gene3D" id="3.40.50.720">
    <property type="entry name" value="NAD(P)-binding Rossmann-like Domain"/>
    <property type="match status" value="1"/>
</dbReference>
<keyword evidence="2" id="KW-0963">Cytoplasm</keyword>
<evidence type="ECO:0000313" key="6">
    <source>
        <dbReference type="WBParaSite" id="PSAMB.scaffold5018size12869.g25751.t1"/>
    </source>
</evidence>
<comment type="subcellular location">
    <subcellularLocation>
        <location evidence="1">Cytoplasm</location>
    </subcellularLocation>
</comment>
<dbReference type="PANTHER" id="PTHR44085">
    <property type="entry name" value="SEPIAPTERIN REDUCTASE"/>
    <property type="match status" value="1"/>
</dbReference>
<dbReference type="InterPro" id="IPR051721">
    <property type="entry name" value="Biopterin_syn/organic_redct"/>
</dbReference>
<dbReference type="GO" id="GO:0006729">
    <property type="term" value="P:tetrahydrobiopterin biosynthetic process"/>
    <property type="evidence" value="ECO:0007669"/>
    <property type="project" value="TreeGrafter"/>
</dbReference>
<proteinExistence type="predicted"/>
<protein>
    <submittedName>
        <fullName evidence="6">Uncharacterized protein</fullName>
    </submittedName>
</protein>
<evidence type="ECO:0000256" key="1">
    <source>
        <dbReference type="ARBA" id="ARBA00004496"/>
    </source>
</evidence>
<keyword evidence="3" id="KW-0521">NADP</keyword>
<keyword evidence="4" id="KW-0560">Oxidoreductase</keyword>